<evidence type="ECO:0008006" key="5">
    <source>
        <dbReference type="Google" id="ProtNLM"/>
    </source>
</evidence>
<reference evidence="4" key="1">
    <citation type="submission" date="2013-08" db="EMBL/GenBank/DDBJ databases">
        <title>Comparison of modified E. coli strains.</title>
        <authorList>
            <person name="Juergensen J."/>
            <person name="Bonge A."/>
            <person name="Streit W.R."/>
        </authorList>
    </citation>
    <scope>NUCLEOTIDE SEQUENCE</scope>
</reference>
<name>A0A0H3UAB3_9BACT</name>
<feature type="chain" id="PRO_5005202758" description="Lipoprotein" evidence="3">
    <location>
        <begin position="21"/>
        <end position="147"/>
    </location>
</feature>
<feature type="coiled-coil region" evidence="1">
    <location>
        <begin position="75"/>
        <end position="106"/>
    </location>
</feature>
<feature type="region of interest" description="Disordered" evidence="2">
    <location>
        <begin position="113"/>
        <end position="147"/>
    </location>
</feature>
<organism evidence="4">
    <name type="scientific">uncultured bacterium fosmid pJB18D1_contig I</name>
    <dbReference type="NCBI Taxonomy" id="1478057"/>
    <lineage>
        <taxon>Bacteria</taxon>
        <taxon>environmental samples</taxon>
    </lineage>
</organism>
<evidence type="ECO:0000256" key="2">
    <source>
        <dbReference type="SAM" id="MobiDB-lite"/>
    </source>
</evidence>
<evidence type="ECO:0000256" key="1">
    <source>
        <dbReference type="SAM" id="Coils"/>
    </source>
</evidence>
<sequence>MKKVLASFAMLFLVGCAAHTSPQQTLVDDRYLVYRETYKAYQEAEEDYLNLLFNLEQMPEEEELWIMKRDKMLELVQLRELMLNARTELDNAMQDWERHLTEIQSEMKQVKPKFNPNFTGEAGRRTSPGQLLPGEVPNKKKVNTSDF</sequence>
<dbReference type="EMBL" id="KF540231">
    <property type="protein sequence ID" value="AIF26417.1"/>
    <property type="molecule type" value="Genomic_DNA"/>
</dbReference>
<keyword evidence="1" id="KW-0175">Coiled coil</keyword>
<proteinExistence type="predicted"/>
<dbReference type="PROSITE" id="PS51257">
    <property type="entry name" value="PROKAR_LIPOPROTEIN"/>
    <property type="match status" value="1"/>
</dbReference>
<evidence type="ECO:0000256" key="3">
    <source>
        <dbReference type="SAM" id="SignalP"/>
    </source>
</evidence>
<evidence type="ECO:0000313" key="4">
    <source>
        <dbReference type="EMBL" id="AIF26417.1"/>
    </source>
</evidence>
<keyword evidence="3" id="KW-0732">Signal</keyword>
<feature type="signal peptide" evidence="3">
    <location>
        <begin position="1"/>
        <end position="20"/>
    </location>
</feature>
<protein>
    <recommendedName>
        <fullName evidence="5">Lipoprotein</fullName>
    </recommendedName>
</protein>
<dbReference type="AlphaFoldDB" id="A0A0H3UAB3"/>
<accession>A0A0H3UAB3</accession>